<accession>A0ACA9K6T8</accession>
<reference evidence="1" key="1">
    <citation type="submission" date="2021-06" db="EMBL/GenBank/DDBJ databases">
        <authorList>
            <person name="Kallberg Y."/>
            <person name="Tangrot J."/>
            <person name="Rosling A."/>
        </authorList>
    </citation>
    <scope>NUCLEOTIDE SEQUENCE</scope>
    <source>
        <strain evidence="1">28 12/20/2015</strain>
    </source>
</reference>
<organism evidence="1 2">
    <name type="scientific">Cetraspora pellucida</name>
    <dbReference type="NCBI Taxonomy" id="1433469"/>
    <lineage>
        <taxon>Eukaryota</taxon>
        <taxon>Fungi</taxon>
        <taxon>Fungi incertae sedis</taxon>
        <taxon>Mucoromycota</taxon>
        <taxon>Glomeromycotina</taxon>
        <taxon>Glomeromycetes</taxon>
        <taxon>Diversisporales</taxon>
        <taxon>Gigasporaceae</taxon>
        <taxon>Cetraspora</taxon>
    </lineage>
</organism>
<dbReference type="Proteomes" id="UP000789366">
    <property type="component" value="Unassembled WGS sequence"/>
</dbReference>
<comment type="caution">
    <text evidence="1">The sequence shown here is derived from an EMBL/GenBank/DDBJ whole genome shotgun (WGS) entry which is preliminary data.</text>
</comment>
<name>A0ACA9K6T8_9GLOM</name>
<evidence type="ECO:0000313" key="1">
    <source>
        <dbReference type="EMBL" id="CAG8456340.1"/>
    </source>
</evidence>
<evidence type="ECO:0000313" key="2">
    <source>
        <dbReference type="Proteomes" id="UP000789366"/>
    </source>
</evidence>
<proteinExistence type="predicted"/>
<protein>
    <submittedName>
        <fullName evidence="1">15024_t:CDS:1</fullName>
    </submittedName>
</protein>
<gene>
    <name evidence="1" type="ORF">SPELUC_LOCUS1052</name>
</gene>
<sequence>MHSNNESVAHPTSPKKYIEDEYFYDDYSDDVYNLDNLRREKLSEIDNADFQWFHIRACIVSGVGFFTDAYDLFVINLVSTMLGYVYFKHLDNTVPKLIDMGLKMSAACGTLIGQLVFGWCADHYGRKKMYGLELSLIIVSTLGSALCANSFAITLWGSLMLWRLILGIGIGGDYPLSAVITSEFATKKRRGAMMAAVFSMQGFGILSAAVVSVVTLALYKDLIAQEPDYIDHVWRIVLGFGIVPGIVALYFRLTIPETPRYTMDVMKDVEKASHDIDNVLSSNKREKDKNIPVYSIEVPRATFKDFIAYFGKWQNGKVLIGTSVSWFVLDVAFYGLGLNNSIILSAIGFSNSPDVYTVLWNMSVGNIIITMLGTVPGYWFTVFLVDKWGRIKIQLMGFIALTILFLVLGIAYHQILRFSLPLFIVIFTLCQLFQNFGPNATTFIIPGEVFPTRYRSTGHGISAASGKLGAIIAQVGFINLKDIGGPNMFVDRMMIIYAFFMFIGIWTTLLIPETMNQSLEELSNEDQIGFVKARKNSSPKSVNNNWSSDITSDSV</sequence>
<dbReference type="EMBL" id="CAJVPW010000494">
    <property type="protein sequence ID" value="CAG8456340.1"/>
    <property type="molecule type" value="Genomic_DNA"/>
</dbReference>
<keyword evidence="2" id="KW-1185">Reference proteome</keyword>